<dbReference type="HOGENOM" id="CLU_2042826_0_0_1"/>
<organism evidence="1 2">
    <name type="scientific">Tetrahymena thermophila (strain SB210)</name>
    <dbReference type="NCBI Taxonomy" id="312017"/>
    <lineage>
        <taxon>Eukaryota</taxon>
        <taxon>Sar</taxon>
        <taxon>Alveolata</taxon>
        <taxon>Ciliophora</taxon>
        <taxon>Intramacronucleata</taxon>
        <taxon>Oligohymenophorea</taxon>
        <taxon>Hymenostomatida</taxon>
        <taxon>Tetrahymenina</taxon>
        <taxon>Tetrahymenidae</taxon>
        <taxon>Tetrahymena</taxon>
    </lineage>
</organism>
<accession>Q22UU2</accession>
<keyword evidence="2" id="KW-1185">Reference proteome</keyword>
<dbReference type="InParanoid" id="Q22UU2"/>
<dbReference type="RefSeq" id="XP_001009279.1">
    <property type="nucleotide sequence ID" value="XM_001009279.1"/>
</dbReference>
<dbReference type="Proteomes" id="UP000009168">
    <property type="component" value="Unassembled WGS sequence"/>
</dbReference>
<reference evidence="2" key="1">
    <citation type="journal article" date="2006" name="PLoS Biol.">
        <title>Macronuclear genome sequence of the ciliate Tetrahymena thermophila, a model eukaryote.</title>
        <authorList>
            <person name="Eisen J.A."/>
            <person name="Coyne R.S."/>
            <person name="Wu M."/>
            <person name="Wu D."/>
            <person name="Thiagarajan M."/>
            <person name="Wortman J.R."/>
            <person name="Badger J.H."/>
            <person name="Ren Q."/>
            <person name="Amedeo P."/>
            <person name="Jones K.M."/>
            <person name="Tallon L.J."/>
            <person name="Delcher A.L."/>
            <person name="Salzberg S.L."/>
            <person name="Silva J.C."/>
            <person name="Haas B.J."/>
            <person name="Majoros W.H."/>
            <person name="Farzad M."/>
            <person name="Carlton J.M."/>
            <person name="Smith R.K. Jr."/>
            <person name="Garg J."/>
            <person name="Pearlman R.E."/>
            <person name="Karrer K.M."/>
            <person name="Sun L."/>
            <person name="Manning G."/>
            <person name="Elde N.C."/>
            <person name="Turkewitz A.P."/>
            <person name="Asai D.J."/>
            <person name="Wilkes D.E."/>
            <person name="Wang Y."/>
            <person name="Cai H."/>
            <person name="Collins K."/>
            <person name="Stewart B.A."/>
            <person name="Lee S.R."/>
            <person name="Wilamowska K."/>
            <person name="Weinberg Z."/>
            <person name="Ruzzo W.L."/>
            <person name="Wloga D."/>
            <person name="Gaertig J."/>
            <person name="Frankel J."/>
            <person name="Tsao C.-C."/>
            <person name="Gorovsky M.A."/>
            <person name="Keeling P.J."/>
            <person name="Waller R.F."/>
            <person name="Patron N.J."/>
            <person name="Cherry J.M."/>
            <person name="Stover N.A."/>
            <person name="Krieger C.J."/>
            <person name="del Toro C."/>
            <person name="Ryder H.F."/>
            <person name="Williamson S.C."/>
            <person name="Barbeau R.A."/>
            <person name="Hamilton E.P."/>
            <person name="Orias E."/>
        </authorList>
    </citation>
    <scope>NUCLEOTIDE SEQUENCE [LARGE SCALE GENOMIC DNA]</scope>
    <source>
        <strain evidence="2">SB210</strain>
    </source>
</reference>
<protein>
    <submittedName>
        <fullName evidence="1">Uncharacterized protein</fullName>
    </submittedName>
</protein>
<name>Q22UU2_TETTS</name>
<evidence type="ECO:0000313" key="2">
    <source>
        <dbReference type="Proteomes" id="UP000009168"/>
    </source>
</evidence>
<dbReference type="EMBL" id="GG662825">
    <property type="protein sequence ID" value="EAR89034.1"/>
    <property type="molecule type" value="Genomic_DNA"/>
</dbReference>
<sequence length="121" mass="14235">MKNRVYVNLSLHTFSICNYHTQKLLSKQEFVYLLQVEQIYQNQSFRNSSAPIEILKERLTNGLINTQLTEILLTKLNDPQQSILRKMYSQTYQVLAFLKNQKFIVTILPDLALFDLYSIDS</sequence>
<gene>
    <name evidence="1" type="ORF">TTHERM_00845890</name>
</gene>
<proteinExistence type="predicted"/>
<dbReference type="GeneID" id="7840315"/>
<evidence type="ECO:0000313" key="1">
    <source>
        <dbReference type="EMBL" id="EAR89034.1"/>
    </source>
</evidence>
<dbReference type="AlphaFoldDB" id="Q22UU2"/>
<dbReference type="KEGG" id="tet:TTHERM_00845890"/>